<feature type="compositionally biased region" description="Basic and acidic residues" evidence="1">
    <location>
        <begin position="208"/>
        <end position="226"/>
    </location>
</feature>
<sequence length="226" mass="24968">MDMMNQLKEDLNTKRTDVTVEILVVAYDICQNLNVKKLGFLLEQKNNVLIKETEKPKGDEANAKKTEQGPRPSMLSSTTSVPTSETFVQDTCLRKRHKGDQNKGFCCDSKTADPFSMSTAEKGGPIRLHLSPLPPIFARLSTSEVGRAKKDDNWLVGNNGNFLPFSQKEEYYSKGNEKSDDESSVKKMSPVKKGNSSTAAEKAGACRSIEESHPSCKTNDKKSSAK</sequence>
<feature type="region of interest" description="Disordered" evidence="1">
    <location>
        <begin position="172"/>
        <end position="226"/>
    </location>
</feature>
<reference evidence="2 3" key="1">
    <citation type="submission" date="2022-05" db="EMBL/GenBank/DDBJ databases">
        <authorList>
            <consortium name="Genoscope - CEA"/>
            <person name="William W."/>
        </authorList>
    </citation>
    <scope>NUCLEOTIDE SEQUENCE [LARGE SCALE GENOMIC DNA]</scope>
</reference>
<dbReference type="AlphaFoldDB" id="A0AAU9VR57"/>
<name>A0AAU9VR57_9CNID</name>
<dbReference type="Proteomes" id="UP001159428">
    <property type="component" value="Unassembled WGS sequence"/>
</dbReference>
<gene>
    <name evidence="2" type="ORF">PMEA_00011074</name>
</gene>
<feature type="compositionally biased region" description="Basic and acidic residues" evidence="1">
    <location>
        <begin position="172"/>
        <end position="185"/>
    </location>
</feature>
<evidence type="ECO:0000256" key="1">
    <source>
        <dbReference type="SAM" id="MobiDB-lite"/>
    </source>
</evidence>
<evidence type="ECO:0000313" key="2">
    <source>
        <dbReference type="EMBL" id="CAH3033334.1"/>
    </source>
</evidence>
<feature type="non-terminal residue" evidence="2">
    <location>
        <position position="226"/>
    </location>
</feature>
<dbReference type="EMBL" id="CALNXJ010000002">
    <property type="protein sequence ID" value="CAH3033334.1"/>
    <property type="molecule type" value="Genomic_DNA"/>
</dbReference>
<feature type="region of interest" description="Disordered" evidence="1">
    <location>
        <begin position="53"/>
        <end position="82"/>
    </location>
</feature>
<evidence type="ECO:0000313" key="3">
    <source>
        <dbReference type="Proteomes" id="UP001159428"/>
    </source>
</evidence>
<protein>
    <submittedName>
        <fullName evidence="2">Uncharacterized protein</fullName>
    </submittedName>
</protein>
<organism evidence="2 3">
    <name type="scientific">Pocillopora meandrina</name>
    <dbReference type="NCBI Taxonomy" id="46732"/>
    <lineage>
        <taxon>Eukaryota</taxon>
        <taxon>Metazoa</taxon>
        <taxon>Cnidaria</taxon>
        <taxon>Anthozoa</taxon>
        <taxon>Hexacorallia</taxon>
        <taxon>Scleractinia</taxon>
        <taxon>Astrocoeniina</taxon>
        <taxon>Pocilloporidae</taxon>
        <taxon>Pocillopora</taxon>
    </lineage>
</organism>
<proteinExistence type="predicted"/>
<comment type="caution">
    <text evidence="2">The sequence shown here is derived from an EMBL/GenBank/DDBJ whole genome shotgun (WGS) entry which is preliminary data.</text>
</comment>
<keyword evidence="3" id="KW-1185">Reference proteome</keyword>
<feature type="compositionally biased region" description="Basic and acidic residues" evidence="1">
    <location>
        <begin position="53"/>
        <end position="68"/>
    </location>
</feature>
<accession>A0AAU9VR57</accession>